<evidence type="ECO:0000313" key="15">
    <source>
        <dbReference type="EMBL" id="MBU3838204.1"/>
    </source>
</evidence>
<dbReference type="InterPro" id="IPR036388">
    <property type="entry name" value="WH-like_DNA-bd_sf"/>
</dbReference>
<dbReference type="Pfam" id="PF00270">
    <property type="entry name" value="DEAD"/>
    <property type="match status" value="1"/>
</dbReference>
<dbReference type="InterPro" id="IPR014001">
    <property type="entry name" value="Helicase_ATP-bd"/>
</dbReference>
<evidence type="ECO:0000256" key="11">
    <source>
        <dbReference type="ARBA" id="ARBA00044535"/>
    </source>
</evidence>
<dbReference type="FunFam" id="3.40.50.300:FF:001051">
    <property type="entry name" value="ATP-dependent DNA helicase RecQ"/>
    <property type="match status" value="1"/>
</dbReference>
<dbReference type="GO" id="GO:0005524">
    <property type="term" value="F:ATP binding"/>
    <property type="evidence" value="ECO:0007669"/>
    <property type="project" value="UniProtKB-KW"/>
</dbReference>
<dbReference type="PANTHER" id="PTHR13710:SF105">
    <property type="entry name" value="ATP-DEPENDENT DNA HELICASE Q1"/>
    <property type="match status" value="1"/>
</dbReference>
<evidence type="ECO:0000256" key="5">
    <source>
        <dbReference type="ARBA" id="ARBA00022806"/>
    </source>
</evidence>
<reference evidence="15" key="2">
    <citation type="submission" date="2021-04" db="EMBL/GenBank/DDBJ databases">
        <authorList>
            <person name="Gilroy R."/>
        </authorList>
    </citation>
    <scope>NUCLEOTIDE SEQUENCE</scope>
    <source>
        <strain evidence="15">G4-2901</strain>
    </source>
</reference>
<sequence length="635" mass="73644">MTDEYRKILKDYWGYDNFRGIQEDIIRSIGSGRDTLGLMPTGGGKSITFQVPAMAKDGLCIVITPLIALMKDQVRNLRDRGIKAIAIYSGMTREEIIISLENCIFGNYKFLYISPERLDTEIFRIKLRSMKVSMITVDESHCISQWGYDFRPAYLKISEIRNLLPDVPVLALTATATPEVVKDIQQRLAFKEENVFRMSFERKNLAYIVRRTESKQEELLHILKHVDGSAIVYAHNRKRTKEYAQLLNEKGITATFYHAGLSNDTKDQRQKSWVKGETRVMVATNAFGMGIDKPDVRLVVHVDIPDSPEAYFQEAGRGGRDGKKAYAVLLYARSDKATLKKRISDTFPEKDYIRTVYEHLNYYYQMAMGDGLGCTREFNIDEFCRNFKHFPIQVDSALKILTRAGYLEYTDEQDNNSRLIFTLTKEELYRIHETSPETEKLINVILRSYTGVFTEYAYINEETLSMRTGMTRQQVYDTLISLTRRRILHYIPGKKTPYIIYTRERQEADRLIFTKEVYEDRKESFIRRIEAMTEYAETEDKCRSRMLLLYFGEKNEHNCGQCDVCLSSHSSGIKQGVFDEISRAIEETLKEKDMTTSALMEKLESYDKENVTKVLSYLLAEEIIHQKNGMLSLPK</sequence>
<keyword evidence="7" id="KW-0238">DNA-binding</keyword>
<evidence type="ECO:0000259" key="13">
    <source>
        <dbReference type="PROSITE" id="PS51192"/>
    </source>
</evidence>
<keyword evidence="8" id="KW-0413">Isomerase</keyword>
<dbReference type="PROSITE" id="PS51194">
    <property type="entry name" value="HELICASE_CTER"/>
    <property type="match status" value="1"/>
</dbReference>
<dbReference type="Gene3D" id="3.40.50.300">
    <property type="entry name" value="P-loop containing nucleotide triphosphate hydrolases"/>
    <property type="match status" value="2"/>
</dbReference>
<evidence type="ECO:0000256" key="6">
    <source>
        <dbReference type="ARBA" id="ARBA00022840"/>
    </source>
</evidence>
<comment type="similarity">
    <text evidence="1">Belongs to the helicase family. RecQ subfamily.</text>
</comment>
<keyword evidence="5 15" id="KW-0347">Helicase</keyword>
<dbReference type="GO" id="GO:0003677">
    <property type="term" value="F:DNA binding"/>
    <property type="evidence" value="ECO:0007669"/>
    <property type="project" value="UniProtKB-KW"/>
</dbReference>
<evidence type="ECO:0000256" key="9">
    <source>
        <dbReference type="ARBA" id="ARBA00034617"/>
    </source>
</evidence>
<dbReference type="InterPro" id="IPR011545">
    <property type="entry name" value="DEAD/DEAH_box_helicase_dom"/>
</dbReference>
<dbReference type="PROSITE" id="PS51192">
    <property type="entry name" value="HELICASE_ATP_BIND_1"/>
    <property type="match status" value="1"/>
</dbReference>
<evidence type="ECO:0000259" key="14">
    <source>
        <dbReference type="PROSITE" id="PS51194"/>
    </source>
</evidence>
<dbReference type="Proteomes" id="UP000783796">
    <property type="component" value="Unassembled WGS sequence"/>
</dbReference>
<feature type="domain" description="Helicase ATP-binding" evidence="13">
    <location>
        <begin position="26"/>
        <end position="194"/>
    </location>
</feature>
<dbReference type="SUPFAM" id="SSF52540">
    <property type="entry name" value="P-loop containing nucleoside triphosphate hydrolases"/>
    <property type="match status" value="1"/>
</dbReference>
<dbReference type="GO" id="GO:0016787">
    <property type="term" value="F:hydrolase activity"/>
    <property type="evidence" value="ECO:0007669"/>
    <property type="project" value="UniProtKB-KW"/>
</dbReference>
<dbReference type="PANTHER" id="PTHR13710">
    <property type="entry name" value="DNA HELICASE RECQ FAMILY MEMBER"/>
    <property type="match status" value="1"/>
</dbReference>
<dbReference type="GO" id="GO:0006310">
    <property type="term" value="P:DNA recombination"/>
    <property type="evidence" value="ECO:0007669"/>
    <property type="project" value="InterPro"/>
</dbReference>
<evidence type="ECO:0000256" key="8">
    <source>
        <dbReference type="ARBA" id="ARBA00023235"/>
    </source>
</evidence>
<dbReference type="AlphaFoldDB" id="A0A948TC63"/>
<dbReference type="GO" id="GO:0046872">
    <property type="term" value="F:metal ion binding"/>
    <property type="evidence" value="ECO:0007669"/>
    <property type="project" value="UniProtKB-KW"/>
</dbReference>
<dbReference type="NCBIfam" id="TIGR00614">
    <property type="entry name" value="recQ_fam"/>
    <property type="match status" value="1"/>
</dbReference>
<dbReference type="GO" id="GO:0043138">
    <property type="term" value="F:3'-5' DNA helicase activity"/>
    <property type="evidence" value="ECO:0007669"/>
    <property type="project" value="UniProtKB-EC"/>
</dbReference>
<gene>
    <name evidence="15" type="ORF">H9777_07825</name>
</gene>
<dbReference type="GO" id="GO:0009378">
    <property type="term" value="F:four-way junction helicase activity"/>
    <property type="evidence" value="ECO:0007669"/>
    <property type="project" value="TreeGrafter"/>
</dbReference>
<keyword evidence="2" id="KW-0479">Metal-binding</keyword>
<dbReference type="InterPro" id="IPR004589">
    <property type="entry name" value="DNA_helicase_ATP-dep_RecQ"/>
</dbReference>
<evidence type="ECO:0000256" key="10">
    <source>
        <dbReference type="ARBA" id="ARBA00034808"/>
    </source>
</evidence>
<dbReference type="EMBL" id="JAHLFW010000068">
    <property type="protein sequence ID" value="MBU3838204.1"/>
    <property type="molecule type" value="Genomic_DNA"/>
</dbReference>
<evidence type="ECO:0000256" key="3">
    <source>
        <dbReference type="ARBA" id="ARBA00022741"/>
    </source>
</evidence>
<organism evidence="15 16">
    <name type="scientific">Candidatus Phocaeicola faecigallinarum</name>
    <dbReference type="NCBI Taxonomy" id="2838732"/>
    <lineage>
        <taxon>Bacteria</taxon>
        <taxon>Pseudomonadati</taxon>
        <taxon>Bacteroidota</taxon>
        <taxon>Bacteroidia</taxon>
        <taxon>Bacteroidales</taxon>
        <taxon>Bacteroidaceae</taxon>
        <taxon>Phocaeicola</taxon>
    </lineage>
</organism>
<comment type="caution">
    <text evidence="15">The sequence shown here is derived from an EMBL/GenBank/DDBJ whole genome shotgun (WGS) entry which is preliminary data.</text>
</comment>
<dbReference type="InterPro" id="IPR001650">
    <property type="entry name" value="Helicase_C-like"/>
</dbReference>
<evidence type="ECO:0000256" key="1">
    <source>
        <dbReference type="ARBA" id="ARBA00005446"/>
    </source>
</evidence>
<dbReference type="EC" id="5.6.2.4" evidence="10"/>
<evidence type="ECO:0000256" key="7">
    <source>
        <dbReference type="ARBA" id="ARBA00023125"/>
    </source>
</evidence>
<name>A0A948TC63_9BACT</name>
<dbReference type="Pfam" id="PF16124">
    <property type="entry name" value="RecQ_Zn_bind"/>
    <property type="match status" value="1"/>
</dbReference>
<evidence type="ECO:0000256" key="2">
    <source>
        <dbReference type="ARBA" id="ARBA00022723"/>
    </source>
</evidence>
<protein>
    <recommendedName>
        <fullName evidence="11">ATP-dependent DNA helicase RecQ</fullName>
        <ecNumber evidence="10">5.6.2.4</ecNumber>
    </recommendedName>
    <alternativeName>
        <fullName evidence="12">DNA 3'-5' helicase RecQ</fullName>
    </alternativeName>
</protein>
<comment type="catalytic activity">
    <reaction evidence="9">
        <text>Couples ATP hydrolysis with the unwinding of duplex DNA by translocating in the 3'-5' direction.</text>
        <dbReference type="EC" id="5.6.2.4"/>
    </reaction>
</comment>
<evidence type="ECO:0000256" key="4">
    <source>
        <dbReference type="ARBA" id="ARBA00022801"/>
    </source>
</evidence>
<dbReference type="GO" id="GO:0030894">
    <property type="term" value="C:replisome"/>
    <property type="evidence" value="ECO:0007669"/>
    <property type="project" value="TreeGrafter"/>
</dbReference>
<dbReference type="GO" id="GO:0005737">
    <property type="term" value="C:cytoplasm"/>
    <property type="evidence" value="ECO:0007669"/>
    <property type="project" value="TreeGrafter"/>
</dbReference>
<keyword evidence="6" id="KW-0067">ATP-binding</keyword>
<reference evidence="15" key="1">
    <citation type="journal article" date="2021" name="PeerJ">
        <title>Extensive microbial diversity within the chicken gut microbiome revealed by metagenomics and culture.</title>
        <authorList>
            <person name="Gilroy R."/>
            <person name="Ravi A."/>
            <person name="Getino M."/>
            <person name="Pursley I."/>
            <person name="Horton D.L."/>
            <person name="Alikhan N.F."/>
            <person name="Baker D."/>
            <person name="Gharbi K."/>
            <person name="Hall N."/>
            <person name="Watson M."/>
            <person name="Adriaenssens E.M."/>
            <person name="Foster-Nyarko E."/>
            <person name="Jarju S."/>
            <person name="Secka A."/>
            <person name="Antonio M."/>
            <person name="Oren A."/>
            <person name="Chaudhuri R.R."/>
            <person name="La Ragione R."/>
            <person name="Hildebrand F."/>
            <person name="Pallen M.J."/>
        </authorList>
    </citation>
    <scope>NUCLEOTIDE SEQUENCE</scope>
    <source>
        <strain evidence="15">G4-2901</strain>
    </source>
</reference>
<dbReference type="InterPro" id="IPR032284">
    <property type="entry name" value="RecQ_Zn-bd"/>
</dbReference>
<keyword evidence="3" id="KW-0547">Nucleotide-binding</keyword>
<dbReference type="CDD" id="cd17920">
    <property type="entry name" value="DEXHc_RecQ"/>
    <property type="match status" value="1"/>
</dbReference>
<evidence type="ECO:0000256" key="12">
    <source>
        <dbReference type="ARBA" id="ARBA00044550"/>
    </source>
</evidence>
<dbReference type="SMART" id="SM00490">
    <property type="entry name" value="HELICc"/>
    <property type="match status" value="1"/>
</dbReference>
<keyword evidence="4" id="KW-0378">Hydrolase</keyword>
<evidence type="ECO:0000313" key="16">
    <source>
        <dbReference type="Proteomes" id="UP000783796"/>
    </source>
</evidence>
<dbReference type="SMART" id="SM00487">
    <property type="entry name" value="DEXDc"/>
    <property type="match status" value="1"/>
</dbReference>
<dbReference type="Gene3D" id="1.10.10.10">
    <property type="entry name" value="Winged helix-like DNA-binding domain superfamily/Winged helix DNA-binding domain"/>
    <property type="match status" value="1"/>
</dbReference>
<feature type="domain" description="Helicase C-terminal" evidence="14">
    <location>
        <begin position="215"/>
        <end position="364"/>
    </location>
</feature>
<dbReference type="GO" id="GO:0006281">
    <property type="term" value="P:DNA repair"/>
    <property type="evidence" value="ECO:0007669"/>
    <property type="project" value="TreeGrafter"/>
</dbReference>
<proteinExistence type="inferred from homology"/>
<dbReference type="InterPro" id="IPR027417">
    <property type="entry name" value="P-loop_NTPase"/>
</dbReference>
<dbReference type="GO" id="GO:0043590">
    <property type="term" value="C:bacterial nucleoid"/>
    <property type="evidence" value="ECO:0007669"/>
    <property type="project" value="TreeGrafter"/>
</dbReference>
<accession>A0A948TC63</accession>
<dbReference type="Pfam" id="PF00271">
    <property type="entry name" value="Helicase_C"/>
    <property type="match status" value="1"/>
</dbReference>